<evidence type="ECO:0008006" key="4">
    <source>
        <dbReference type="Google" id="ProtNLM"/>
    </source>
</evidence>
<gene>
    <name evidence="2" type="ORF">BZB76_0251</name>
</gene>
<evidence type="ECO:0000313" key="3">
    <source>
        <dbReference type="Proteomes" id="UP000274601"/>
    </source>
</evidence>
<dbReference type="InterPro" id="IPR051162">
    <property type="entry name" value="T4SS_component"/>
</dbReference>
<evidence type="ECO:0000256" key="1">
    <source>
        <dbReference type="SAM" id="MobiDB-lite"/>
    </source>
</evidence>
<keyword evidence="3" id="KW-1185">Reference proteome</keyword>
<evidence type="ECO:0000313" key="2">
    <source>
        <dbReference type="EMBL" id="RKS78817.1"/>
    </source>
</evidence>
<dbReference type="RefSeq" id="WP_121432432.1">
    <property type="nucleotide sequence ID" value="NZ_RBWU01000001.1"/>
</dbReference>
<dbReference type="PANTHER" id="PTHR30121:SF6">
    <property type="entry name" value="SLR6007 PROTEIN"/>
    <property type="match status" value="1"/>
</dbReference>
<organism evidence="2 3">
    <name type="scientific">Actinomadura pelletieri DSM 43383</name>
    <dbReference type="NCBI Taxonomy" id="1120940"/>
    <lineage>
        <taxon>Bacteria</taxon>
        <taxon>Bacillati</taxon>
        <taxon>Actinomycetota</taxon>
        <taxon>Actinomycetes</taxon>
        <taxon>Streptosporangiales</taxon>
        <taxon>Thermomonosporaceae</taxon>
        <taxon>Actinomadura</taxon>
    </lineage>
</organism>
<dbReference type="SUPFAM" id="SSF52540">
    <property type="entry name" value="P-loop containing nucleoside triphosphate hydrolases"/>
    <property type="match status" value="1"/>
</dbReference>
<dbReference type="NCBIfam" id="NF047742">
    <property type="entry name" value="antiphage_MADS8"/>
    <property type="match status" value="1"/>
</dbReference>
<dbReference type="InterPro" id="IPR027417">
    <property type="entry name" value="P-loop_NTPase"/>
</dbReference>
<feature type="region of interest" description="Disordered" evidence="1">
    <location>
        <begin position="1325"/>
        <end position="1368"/>
    </location>
</feature>
<name>A0A495QXN0_9ACTN</name>
<dbReference type="Proteomes" id="UP000274601">
    <property type="component" value="Unassembled WGS sequence"/>
</dbReference>
<feature type="compositionally biased region" description="Basic and acidic residues" evidence="1">
    <location>
        <begin position="1327"/>
        <end position="1342"/>
    </location>
</feature>
<proteinExistence type="predicted"/>
<protein>
    <recommendedName>
        <fullName evidence="4">ATP-binding protein</fullName>
    </recommendedName>
</protein>
<dbReference type="OrthoDB" id="9816422at2"/>
<accession>A0A495QXN0</accession>
<dbReference type="PANTHER" id="PTHR30121">
    <property type="entry name" value="UNCHARACTERIZED PROTEIN YJGR-RELATED"/>
    <property type="match status" value="1"/>
</dbReference>
<dbReference type="EMBL" id="RBWU01000001">
    <property type="protein sequence ID" value="RKS78817.1"/>
    <property type="molecule type" value="Genomic_DNA"/>
</dbReference>
<sequence>MSTGLQELREQDLETALERVLVPRLSRYLRERGPGHCMRVTEIGPSLAARLCRRVRSATGDDGQVYVLGPAVPSEGATAVPPDVAVTSTKLVELRNPDAQGRQRPPLLVFVTPRTHASAEDSFGVATFEDVPLGDVYTELAARLHSELPEALRRMVEEMFAVIDEQAWAHAEDYARCRYLLTIQLNDNDPMAAGAAVFELGLIPDFDLFRDPAQVKTRTGMNVRQARILGNAERPERQRVIELGLTDTAFRARLADLLARTGLEDPRAWTRQIVVDKANWNLAFHRWPLREERTTEALRITVDELQLPKAGDSAEHAGNAVLKNIIGQPFLHGGPQGPNQLAVTFQVEPDPRQVAGLASFVAHLISEDSGPTGVTATVRLGKSAKNTYKATLKKLRAAELEPGWHFIRVTPQDDEGIPLPVQVGLDDSGPGNESDRFMVIAKGDFDEPPPRQRVVREVGVSQALRRLEFKALEESRDWRGIRAKSVSWKSDEGAGRYVLHATFGGHGSADIPLAPTLLDVQRSVLAEPGRLRRWRLPVMVDHAGDLLPEDLVLQAESDGAVDAFLAARHAVLTAVAGDDGLVVEGRDLLDLRDEIHRYAEAYRELVSWQLRRTERAGEDRQTGLLRELAVLLQIDTVEVGFRDLDGARQDVVLVAPTHPLRLLWLVTWSELGHRWLENARENTAPVIAAAGRTLEGLSPLGFPLAIPLHDGSLTIAAADLNPYWGVCLPTGTTDPQGLLSALSTALRLPGRWSGGQALSGRVLADRVERYLRLHPYVRTLVISAVIAGRADQLADMLLELQRRKGLSDVKYDIRLFVPDPQAAGNGEALAELLRGEGDLAAGTEVFHTRTSTGIYPKLAVAVRPLSEFRAATSEHPVHLTMLFDALSGESFDAAPRGGFRMAPVHGLVQDVSTTYLEDEETVTWHKQPQHGPAQPIGGAEEFSDLLSALPATLSSAAAAVATGQVGTDMVPRVTLNLDAHDGALLHQAHRSSDWVITIDRTMGLEYFDSPGSERRPDYVIDFDVDAGEGLGHHLVVSSRSVDELRALLAPACAQHGFSVEARHTGTFFDQLRLLSGRLAFKLASATPTERTEVLGLALARLFLDYQGVLTDQILVPLDAHLGLYRDARRRADEVAEAVSLKRTDLALLSLDARRRTITCRLVEVKCYSTLGGLAAYEQLKNRMIEQLDCSQTVLAEHFDPHRESPDRPDRAVRNAELAAMLRFYVGRAVRHRTMRPDAAVEARWLLDRLDAGYRLQFTRTGLIFDLSGKGTSSEFEAGVEFHRIGRNLAEELLDSVPTDPVLPAAESTLSGLDLTMPRLPDAAFRAPVRDHATPEEPIRIDTTDLAEEVVPEPRSPEPDNAEPESIAGEGAAAPSIEIEPVADAEPSGPEEAADQEEIPDVFLGTAGPSPQYGVLGEAAGRRIALDLNETHTISLFGVQGGGKSYTLGSIIEAASLSAPPVNRLPSPLATIVFHYSPTLDYAPEFTSMLAANDDPEQVRVLGETYSGRPAALTDVVMLVPEDQLGQRRAELPGIQVLPLKFGAAELRAEHWRFLMGAIGNQSTYIRQLQRIMKAHRRNLRLDVIRTGVEQSGMSDNLKQLAQQRLDLAADYIDDDARVKPLVRPGRMIIVDLRDEFIEKDEALGLFVVLMQLFAEAGSDGERFNKLVVFDEAHKYIESPDLVDGLVESVREMRHKGMSVLVASQDPPSVPISLIELSNHIILHKFTSPAWLKHLQKANASLADLTSARMANLGPGEAYVWSNKASDAAFMRSAGKMRLRPRLTRHGGVTKTAIANVTPASGGEGADSTGNS</sequence>
<dbReference type="Gene3D" id="3.40.50.300">
    <property type="entry name" value="P-loop containing nucleotide triphosphate hydrolases"/>
    <property type="match status" value="1"/>
</dbReference>
<reference evidence="2 3" key="1">
    <citation type="submission" date="2018-10" db="EMBL/GenBank/DDBJ databases">
        <title>Genomic Encyclopedia of Archaeal and Bacterial Type Strains, Phase II (KMG-II): from individual species to whole genera.</title>
        <authorList>
            <person name="Goeker M."/>
        </authorList>
    </citation>
    <scope>NUCLEOTIDE SEQUENCE [LARGE SCALE GENOMIC DNA]</scope>
    <source>
        <strain evidence="2 3">DSM 43383</strain>
    </source>
</reference>
<comment type="caution">
    <text evidence="2">The sequence shown here is derived from an EMBL/GenBank/DDBJ whole genome shotgun (WGS) entry which is preliminary data.</text>
</comment>